<dbReference type="InterPro" id="IPR025742">
    <property type="entry name" value="CSTF2_hinge"/>
</dbReference>
<feature type="domain" description="Transcription termination and cleavage factor C-terminal" evidence="3">
    <location>
        <begin position="186"/>
        <end position="221"/>
    </location>
</feature>
<dbReference type="InterPro" id="IPR026896">
    <property type="entry name" value="CSTF_C"/>
</dbReference>
<dbReference type="InterPro" id="IPR038192">
    <property type="entry name" value="CSTF_C_sf"/>
</dbReference>
<reference evidence="5 6" key="1">
    <citation type="journal article" date="2019" name="Environ. Microbiol.">
        <title>At the nexus of three kingdoms: the genome of the mycorrhizal fungus Gigaspora margarita provides insights into plant, endobacterial and fungal interactions.</title>
        <authorList>
            <person name="Venice F."/>
            <person name="Ghignone S."/>
            <person name="Salvioli di Fossalunga A."/>
            <person name="Amselem J."/>
            <person name="Novero M."/>
            <person name="Xianan X."/>
            <person name="Sedzielewska Toro K."/>
            <person name="Morin E."/>
            <person name="Lipzen A."/>
            <person name="Grigoriev I.V."/>
            <person name="Henrissat B."/>
            <person name="Martin F.M."/>
            <person name="Bonfante P."/>
        </authorList>
    </citation>
    <scope>NUCLEOTIDE SEQUENCE [LARGE SCALE GENOMIC DNA]</scope>
    <source>
        <strain evidence="5 6">BEG34</strain>
    </source>
</reference>
<evidence type="ECO:0000256" key="1">
    <source>
        <dbReference type="ARBA" id="ARBA00004123"/>
    </source>
</evidence>
<evidence type="ECO:0000256" key="2">
    <source>
        <dbReference type="ARBA" id="ARBA00023242"/>
    </source>
</evidence>
<evidence type="ECO:0000259" key="3">
    <source>
        <dbReference type="Pfam" id="PF14304"/>
    </source>
</evidence>
<dbReference type="Gene3D" id="1.10.20.70">
    <property type="entry name" value="Transcription termination and cleavage factor, C-terminal domain"/>
    <property type="match status" value="1"/>
</dbReference>
<evidence type="ECO:0000259" key="4">
    <source>
        <dbReference type="Pfam" id="PF14327"/>
    </source>
</evidence>
<sequence>MNKSQLLDALATLKMFFETDETQAKGLLMSNPQLSYGLFQALIEQDLIDQEVLQRVLFNHLQIAKSKPTIIPVSPLVPANVNPYGPIIDSNSILAARQHQNVIYGAIQQQQTPRLLPLLTSQIIQQPSQSLVPMQQPTPIQQFYPNMMMPNIGNFCVSATAAPNYNGLSTGIYHTNLYTSDTQMKEQDAALILQILNLTQQQIDLFPLEERNRIVALKQQILLHTRR</sequence>
<dbReference type="Proteomes" id="UP000439903">
    <property type="component" value="Unassembled WGS sequence"/>
</dbReference>
<dbReference type="GO" id="GO:0003729">
    <property type="term" value="F:mRNA binding"/>
    <property type="evidence" value="ECO:0007669"/>
    <property type="project" value="TreeGrafter"/>
</dbReference>
<evidence type="ECO:0000313" key="5">
    <source>
        <dbReference type="EMBL" id="KAF0465448.1"/>
    </source>
</evidence>
<dbReference type="AlphaFoldDB" id="A0A8H3XHX7"/>
<dbReference type="Gene3D" id="1.25.40.630">
    <property type="match status" value="1"/>
</dbReference>
<dbReference type="OrthoDB" id="2387780at2759"/>
<accession>A0A8H3XHX7</accession>
<protein>
    <submittedName>
        <fullName evidence="5">Cleavage stimulation factor subunit 2</fullName>
    </submittedName>
</protein>
<dbReference type="PANTHER" id="PTHR45735">
    <property type="entry name" value="CLEAVAGE STIMULATION FACTOR SUBUNIT 2"/>
    <property type="match status" value="1"/>
</dbReference>
<proteinExistence type="predicted"/>
<dbReference type="GO" id="GO:0031124">
    <property type="term" value="P:mRNA 3'-end processing"/>
    <property type="evidence" value="ECO:0007669"/>
    <property type="project" value="InterPro"/>
</dbReference>
<comment type="caution">
    <text evidence="5">The sequence shown here is derived from an EMBL/GenBank/DDBJ whole genome shotgun (WGS) entry which is preliminary data.</text>
</comment>
<dbReference type="Pfam" id="PF14304">
    <property type="entry name" value="CSTF_C"/>
    <property type="match status" value="1"/>
</dbReference>
<dbReference type="Pfam" id="PF14327">
    <property type="entry name" value="CSTF2_hinge"/>
    <property type="match status" value="1"/>
</dbReference>
<keyword evidence="2" id="KW-0539">Nucleus</keyword>
<comment type="subcellular location">
    <subcellularLocation>
        <location evidence="1">Nucleus</location>
    </subcellularLocation>
</comment>
<evidence type="ECO:0000313" key="6">
    <source>
        <dbReference type="Proteomes" id="UP000439903"/>
    </source>
</evidence>
<keyword evidence="6" id="KW-1185">Reference proteome</keyword>
<dbReference type="EMBL" id="WTPW01000972">
    <property type="protein sequence ID" value="KAF0465448.1"/>
    <property type="molecule type" value="Genomic_DNA"/>
</dbReference>
<gene>
    <name evidence="5" type="ORF">F8M41_026267</name>
</gene>
<name>A0A8H3XHX7_GIGMA</name>
<dbReference type="GO" id="GO:0005847">
    <property type="term" value="C:mRNA cleavage and polyadenylation specificity factor complex"/>
    <property type="evidence" value="ECO:0007669"/>
    <property type="project" value="TreeGrafter"/>
</dbReference>
<organism evidence="5 6">
    <name type="scientific">Gigaspora margarita</name>
    <dbReference type="NCBI Taxonomy" id="4874"/>
    <lineage>
        <taxon>Eukaryota</taxon>
        <taxon>Fungi</taxon>
        <taxon>Fungi incertae sedis</taxon>
        <taxon>Mucoromycota</taxon>
        <taxon>Glomeromycotina</taxon>
        <taxon>Glomeromycetes</taxon>
        <taxon>Diversisporales</taxon>
        <taxon>Gigasporaceae</taxon>
        <taxon>Gigaspora</taxon>
    </lineage>
</organism>
<dbReference type="PANTHER" id="PTHR45735:SF2">
    <property type="entry name" value="CLEAVAGE STIMULATION FACTOR SUBUNIT 2"/>
    <property type="match status" value="1"/>
</dbReference>
<feature type="domain" description="Cleavage stimulation factor subunit 2 hinge" evidence="4">
    <location>
        <begin position="1"/>
        <end position="57"/>
    </location>
</feature>